<name>A0A1H8YHG6_9PSEU</name>
<dbReference type="STRING" id="394193.SAMN04489732_116121"/>
<proteinExistence type="inferred from homology"/>
<evidence type="ECO:0000256" key="1">
    <source>
        <dbReference type="ARBA" id="ARBA00007825"/>
    </source>
</evidence>
<evidence type="ECO:0000313" key="7">
    <source>
        <dbReference type="Proteomes" id="UP000198582"/>
    </source>
</evidence>
<dbReference type="AlphaFoldDB" id="A0A1H8YHG6"/>
<comment type="similarity">
    <text evidence="1">Belongs to the intradiol ring-cleavage dioxygenase family.</text>
</comment>
<accession>A0A1H8YHG6</accession>
<dbReference type="InterPro" id="IPR050770">
    <property type="entry name" value="Intradiol_RC_Dioxygenase"/>
</dbReference>
<dbReference type="PANTHER" id="PTHR33711:SF9">
    <property type="entry name" value="PROTOCATECHUATE 3,4-DIOXYGENASE ALPHA CHAIN"/>
    <property type="match status" value="1"/>
</dbReference>
<feature type="region of interest" description="Disordered" evidence="4">
    <location>
        <begin position="64"/>
        <end position="85"/>
    </location>
</feature>
<sequence length="184" mass="19742">MGRLGSTPSQTVGPYLSIGLPWEDGPFVVPEGTEGAVWIRGQVFDGEGAPVPDAMIETWQADPAGRFDHPDDPRGRGGSGFRGFGRCPTDERGEYGILTLLPGIVPSADGGDQARHIDVSVFARGMLSRVVTRIYFEGQDNSGDAVLASVPEERRTTLVAAKAENGYRFDVRLQGEGETVFFAV</sequence>
<dbReference type="GO" id="GO:0018578">
    <property type="term" value="F:protocatechuate 3,4-dioxygenase activity"/>
    <property type="evidence" value="ECO:0007669"/>
    <property type="project" value="InterPro"/>
</dbReference>
<keyword evidence="2 6" id="KW-0223">Dioxygenase</keyword>
<evidence type="ECO:0000256" key="2">
    <source>
        <dbReference type="ARBA" id="ARBA00022964"/>
    </source>
</evidence>
<protein>
    <submittedName>
        <fullName evidence="6">Protocatechuate 3,4-dioxygenase alpha subunit</fullName>
    </submittedName>
</protein>
<evidence type="ECO:0000259" key="5">
    <source>
        <dbReference type="Pfam" id="PF00775"/>
    </source>
</evidence>
<evidence type="ECO:0000313" key="6">
    <source>
        <dbReference type="EMBL" id="SEP51566.1"/>
    </source>
</evidence>
<dbReference type="PANTHER" id="PTHR33711">
    <property type="entry name" value="DIOXYGENASE, PUTATIVE (AFU_ORTHOLOGUE AFUA_2G02910)-RELATED"/>
    <property type="match status" value="1"/>
</dbReference>
<dbReference type="InterPro" id="IPR015889">
    <property type="entry name" value="Intradiol_dOase_core"/>
</dbReference>
<feature type="domain" description="Intradiol ring-cleavage dioxygenases" evidence="5">
    <location>
        <begin position="31"/>
        <end position="175"/>
    </location>
</feature>
<evidence type="ECO:0000256" key="4">
    <source>
        <dbReference type="SAM" id="MobiDB-lite"/>
    </source>
</evidence>
<dbReference type="RefSeq" id="WP_091623454.1">
    <property type="nucleotide sequence ID" value="NZ_FOEF01000016.1"/>
</dbReference>
<dbReference type="Pfam" id="PF00775">
    <property type="entry name" value="Dioxygenase_C"/>
    <property type="match status" value="1"/>
</dbReference>
<dbReference type="Gene3D" id="2.60.130.10">
    <property type="entry name" value="Aromatic compound dioxygenase"/>
    <property type="match status" value="1"/>
</dbReference>
<feature type="compositionally biased region" description="Basic and acidic residues" evidence="4">
    <location>
        <begin position="65"/>
        <end position="75"/>
    </location>
</feature>
<dbReference type="InterPro" id="IPR012786">
    <property type="entry name" value="Protocat_dOase_a"/>
</dbReference>
<dbReference type="GO" id="GO:0008199">
    <property type="term" value="F:ferric iron binding"/>
    <property type="evidence" value="ECO:0007669"/>
    <property type="project" value="InterPro"/>
</dbReference>
<dbReference type="SUPFAM" id="SSF49482">
    <property type="entry name" value="Aromatic compound dioxygenase"/>
    <property type="match status" value="1"/>
</dbReference>
<evidence type="ECO:0000256" key="3">
    <source>
        <dbReference type="ARBA" id="ARBA00023002"/>
    </source>
</evidence>
<organism evidence="6 7">
    <name type="scientific">Amycolatopsis saalfeldensis</name>
    <dbReference type="NCBI Taxonomy" id="394193"/>
    <lineage>
        <taxon>Bacteria</taxon>
        <taxon>Bacillati</taxon>
        <taxon>Actinomycetota</taxon>
        <taxon>Actinomycetes</taxon>
        <taxon>Pseudonocardiales</taxon>
        <taxon>Pseudonocardiaceae</taxon>
        <taxon>Amycolatopsis</taxon>
    </lineage>
</organism>
<dbReference type="InterPro" id="IPR000627">
    <property type="entry name" value="Intradiol_dOase_C"/>
</dbReference>
<dbReference type="Proteomes" id="UP000198582">
    <property type="component" value="Unassembled WGS sequence"/>
</dbReference>
<dbReference type="NCBIfam" id="TIGR02423">
    <property type="entry name" value="protocat_alph"/>
    <property type="match status" value="1"/>
</dbReference>
<gene>
    <name evidence="6" type="ORF">SAMN04489732_116121</name>
</gene>
<keyword evidence="7" id="KW-1185">Reference proteome</keyword>
<reference evidence="7" key="1">
    <citation type="submission" date="2016-10" db="EMBL/GenBank/DDBJ databases">
        <authorList>
            <person name="Varghese N."/>
            <person name="Submissions S."/>
        </authorList>
    </citation>
    <scope>NUCLEOTIDE SEQUENCE [LARGE SCALE GENOMIC DNA]</scope>
    <source>
        <strain evidence="7">DSM 44993</strain>
    </source>
</reference>
<keyword evidence="3" id="KW-0560">Oxidoreductase</keyword>
<dbReference type="OrthoDB" id="4417174at2"/>
<dbReference type="EMBL" id="FOEF01000016">
    <property type="protein sequence ID" value="SEP51566.1"/>
    <property type="molecule type" value="Genomic_DNA"/>
</dbReference>